<feature type="region of interest" description="Disordered" evidence="3">
    <location>
        <begin position="637"/>
        <end position="675"/>
    </location>
</feature>
<feature type="region of interest" description="Disordered" evidence="3">
    <location>
        <begin position="66"/>
        <end position="87"/>
    </location>
</feature>
<feature type="region of interest" description="Disordered" evidence="3">
    <location>
        <begin position="925"/>
        <end position="949"/>
    </location>
</feature>
<reference evidence="6" key="1">
    <citation type="submission" date="2018-08" db="EMBL/GenBank/DDBJ databases">
        <authorList>
            <person name="Cornetti L."/>
        </authorList>
    </citation>
    <scope>NUCLEOTIDE SEQUENCE</scope>
    <source>
        <strain evidence="6">ZA-DOLI</strain>
    </source>
</reference>
<dbReference type="InterPro" id="IPR006019">
    <property type="entry name" value="PID_Shc-like"/>
</dbReference>
<dbReference type="InterPro" id="IPR006020">
    <property type="entry name" value="PTB/PI_dom"/>
</dbReference>
<feature type="domain" description="PID" evidence="4">
    <location>
        <begin position="697"/>
        <end position="857"/>
    </location>
</feature>
<feature type="region of interest" description="Disordered" evidence="3">
    <location>
        <begin position="110"/>
        <end position="168"/>
    </location>
</feature>
<dbReference type="FunFam" id="2.30.29.30:FF:000377">
    <property type="entry name" value="Shc transforming protein"/>
    <property type="match status" value="1"/>
</dbReference>
<dbReference type="SMART" id="SM00462">
    <property type="entry name" value="PTB"/>
    <property type="match status" value="1"/>
</dbReference>
<keyword evidence="1 2" id="KW-0727">SH2 domain</keyword>
<dbReference type="InterPro" id="IPR051235">
    <property type="entry name" value="CEP152/SHC-Transforming"/>
</dbReference>
<evidence type="ECO:0000256" key="1">
    <source>
        <dbReference type="ARBA" id="ARBA00022999"/>
    </source>
</evidence>
<dbReference type="PANTHER" id="PTHR10337:SF11">
    <property type="entry name" value="DSHC PROTEIN"/>
    <property type="match status" value="1"/>
</dbReference>
<dbReference type="PROSITE" id="PS01179">
    <property type="entry name" value="PID"/>
    <property type="match status" value="1"/>
</dbReference>
<feature type="compositionally biased region" description="Basic and acidic residues" evidence="3">
    <location>
        <begin position="337"/>
        <end position="346"/>
    </location>
</feature>
<sequence>MLKSFRTKTYRNLPTAEDHKAGSALNDTRSSSVGLCDDDSDVDDGICQISSITGLQQQIKAAFGRWRKRGTPSSPSSSGFEEEVGGPIREDCFDHPLNVRLSAQSQTFSHPHRLTVFPPFPSGGGGGGASSSSSANVSPARTKKSSGLTSASPTGGGGSKSGGSHPFSFVRGLRKRRAGREDARSNQQHRNLADLCSDRVRSRTAGDSGWSECSTAGQDPFGPFGPLTCKSRSDHSLHRILKEDNTWTVFATLRPPSDKGGSLSKGTTTWTFGLFSDSPSSHQRRQTTTPSAGKSSKSKAASVAPSPELLHRPFTPCFSTGPPTGLHLPSGGGLFGRNERRTRSLERCSQQRVRSSAHSGHGSSAAPAKPPPPIPSRVRSRSLEKNYTISTTTPHSNRFANAPVANALATHSTSGCSPAAANNSNNSSSSAAGIATPLLPVRRNNVPPEVLATWCTFNEAFGGGRPKHHRIAAEPLTVNDERDSPGSPVFEELFLPPPQKFAAVAPAVVTAANPTVVELINNNNNNNKRNSVGAGSCCCCSSCSGGGQSSAGVSCSSKSTPRSSPVPPTLLPETVLYGTREAPVLERHCVEGGEFIIAWLSHSNGAGCSQQPAHLSSAANRIAAAALVPPPLAPLTSAVNSDMQSSPSSTHSAAAGTPATGGNQAGGAGSSNGSNRSFINKPARGWLHSDAVIVREGITYFVRYIGCLEVNTSMKSLDFDTRSQIAKECINIVCETAGLKTVDKKRKVDRRIQRILGDAPHMEHAGSDVALTISSGCLRISTLEASAVVACHDMPNISFASGGDPDTLDFVAYVAKDNVHGRACYVLECGGGLAQDVITTIGQAFELRFKEYLKRTPRPAGTESVLDGREVGGTAGGHNSAGAAPPPWSPDDPEYYNDLPGKVPPDVGPPPVPPLPNYQAPLGGGPVATATAGTLKKSSASHQPCDRSRHTVDLSDNLIDLNADVSSMGRLENAVSGSASAGLSGARSIHSAMGSGNAAVLSPFPDHEYVNGIMGSSSDFKNTSVTKDPFDMHPFSAALPSPLPSSLLAPNTPGTLAAGSTRPVATLQRGAAAKAGKMRVSPLEAQLLQEIWFHGPISRKEAEDLLKQDGDFLVRESQGSQGQYVLTGMQSGHHKHLLLVDPEGVVRTKDRTFESVSHLINFHRNNVLPIISAESVLLLKRPVARVHHT</sequence>
<feature type="region of interest" description="Disordered" evidence="3">
    <location>
        <begin position="1"/>
        <end position="32"/>
    </location>
</feature>
<feature type="region of interest" description="Disordered" evidence="3">
    <location>
        <begin position="410"/>
        <end position="430"/>
    </location>
</feature>
<feature type="region of interest" description="Disordered" evidence="3">
    <location>
        <begin position="274"/>
        <end position="380"/>
    </location>
</feature>
<dbReference type="SUPFAM" id="SSF50729">
    <property type="entry name" value="PH domain-like"/>
    <property type="match status" value="1"/>
</dbReference>
<dbReference type="Pfam" id="PF00017">
    <property type="entry name" value="SH2"/>
    <property type="match status" value="1"/>
</dbReference>
<evidence type="ECO:0000313" key="6">
    <source>
        <dbReference type="EMBL" id="SVE75237.1"/>
    </source>
</evidence>
<dbReference type="InterPro" id="IPR035676">
    <property type="entry name" value="SHC_SH2"/>
</dbReference>
<feature type="compositionally biased region" description="Low complexity" evidence="3">
    <location>
        <begin position="352"/>
        <end position="367"/>
    </location>
</feature>
<dbReference type="PANTHER" id="PTHR10337">
    <property type="entry name" value="SHC TRANSFORMING PROTEIN"/>
    <property type="match status" value="1"/>
</dbReference>
<feature type="compositionally biased region" description="Low complexity" evidence="3">
    <location>
        <begin position="419"/>
        <end position="430"/>
    </location>
</feature>
<dbReference type="InterPro" id="IPR011993">
    <property type="entry name" value="PH-like_dom_sf"/>
</dbReference>
<feature type="domain" description="SH2" evidence="5">
    <location>
        <begin position="1092"/>
        <end position="1183"/>
    </location>
</feature>
<accession>A0A4Y7M0L4</accession>
<dbReference type="PRINTS" id="PR00401">
    <property type="entry name" value="SH2DOMAIN"/>
</dbReference>
<dbReference type="InterPro" id="IPR000980">
    <property type="entry name" value="SH2"/>
</dbReference>
<dbReference type="GO" id="GO:0007169">
    <property type="term" value="P:cell surface receptor protein tyrosine kinase signaling pathway"/>
    <property type="evidence" value="ECO:0007669"/>
    <property type="project" value="TreeGrafter"/>
</dbReference>
<evidence type="ECO:0000259" key="4">
    <source>
        <dbReference type="PROSITE" id="PS01179"/>
    </source>
</evidence>
<dbReference type="Pfam" id="PF00640">
    <property type="entry name" value="PID"/>
    <property type="match status" value="1"/>
</dbReference>
<name>A0A4Y7M0L4_9CRUS</name>
<dbReference type="GO" id="GO:0030971">
    <property type="term" value="F:receptor tyrosine kinase binding"/>
    <property type="evidence" value="ECO:0007669"/>
    <property type="project" value="TreeGrafter"/>
</dbReference>
<dbReference type="EMBL" id="LR005618">
    <property type="protein sequence ID" value="SVE75237.1"/>
    <property type="molecule type" value="mRNA"/>
</dbReference>
<dbReference type="PROSITE" id="PS50001">
    <property type="entry name" value="SH2"/>
    <property type="match status" value="1"/>
</dbReference>
<dbReference type="AlphaFoldDB" id="A0A4Y7M0L4"/>
<dbReference type="PRINTS" id="PR00629">
    <property type="entry name" value="SHCPIDOMAIN"/>
</dbReference>
<dbReference type="CDD" id="cd01209">
    <property type="entry name" value="PTB_Shc"/>
    <property type="match status" value="1"/>
</dbReference>
<feature type="compositionally biased region" description="Low complexity" evidence="3">
    <location>
        <begin position="644"/>
        <end position="662"/>
    </location>
</feature>
<proteinExistence type="evidence at transcript level"/>
<dbReference type="SMART" id="SM00252">
    <property type="entry name" value="SH2"/>
    <property type="match status" value="1"/>
</dbReference>
<dbReference type="CDD" id="cd09925">
    <property type="entry name" value="SH2_SHC"/>
    <property type="match status" value="1"/>
</dbReference>
<organism evidence="6">
    <name type="scientific">Daphnia dolichocephala</name>
    <dbReference type="NCBI Taxonomy" id="2282166"/>
    <lineage>
        <taxon>Eukaryota</taxon>
        <taxon>Metazoa</taxon>
        <taxon>Ecdysozoa</taxon>
        <taxon>Arthropoda</taxon>
        <taxon>Crustacea</taxon>
        <taxon>Branchiopoda</taxon>
        <taxon>Diplostraca</taxon>
        <taxon>Cladocera</taxon>
        <taxon>Anomopoda</taxon>
        <taxon>Daphniidae</taxon>
        <taxon>Daphnia</taxon>
    </lineage>
</organism>
<dbReference type="Gene3D" id="2.30.29.30">
    <property type="entry name" value="Pleckstrin-homology domain (PH domain)/Phosphotyrosine-binding domain (PTB)"/>
    <property type="match status" value="1"/>
</dbReference>
<dbReference type="SUPFAM" id="SSF55550">
    <property type="entry name" value="SH2 domain"/>
    <property type="match status" value="1"/>
</dbReference>
<dbReference type="GO" id="GO:0035556">
    <property type="term" value="P:intracellular signal transduction"/>
    <property type="evidence" value="ECO:0007669"/>
    <property type="project" value="InterPro"/>
</dbReference>
<protein>
    <submittedName>
        <fullName evidence="6">EOG090X098F</fullName>
    </submittedName>
</protein>
<evidence type="ECO:0000256" key="2">
    <source>
        <dbReference type="PROSITE-ProRule" id="PRU00191"/>
    </source>
</evidence>
<dbReference type="InterPro" id="IPR036860">
    <property type="entry name" value="SH2_dom_sf"/>
</dbReference>
<gene>
    <name evidence="6" type="primary">EOG090X098F</name>
</gene>
<feature type="region of interest" description="Disordered" evidence="3">
    <location>
        <begin position="858"/>
        <end position="909"/>
    </location>
</feature>
<dbReference type="Gene3D" id="3.30.505.10">
    <property type="entry name" value="SH2 domain"/>
    <property type="match status" value="1"/>
</dbReference>
<evidence type="ECO:0000256" key="3">
    <source>
        <dbReference type="SAM" id="MobiDB-lite"/>
    </source>
</evidence>
<dbReference type="GO" id="GO:0005886">
    <property type="term" value="C:plasma membrane"/>
    <property type="evidence" value="ECO:0007669"/>
    <property type="project" value="TreeGrafter"/>
</dbReference>
<feature type="compositionally biased region" description="Low complexity" evidence="3">
    <location>
        <begin position="287"/>
        <end position="307"/>
    </location>
</feature>
<evidence type="ECO:0000259" key="5">
    <source>
        <dbReference type="PROSITE" id="PS50001"/>
    </source>
</evidence>
<dbReference type="FunFam" id="3.30.505.10:FF:000005">
    <property type="entry name" value="SHC-transforming protein 1 isoform 3"/>
    <property type="match status" value="1"/>
</dbReference>